<keyword evidence="7" id="KW-0436">Ligase</keyword>
<dbReference type="InterPro" id="IPR007016">
    <property type="entry name" value="O-antigen_ligase-rel_domated"/>
</dbReference>
<comment type="subcellular location">
    <subcellularLocation>
        <location evidence="1">Membrane</location>
        <topology evidence="1">Multi-pass membrane protein</topology>
    </subcellularLocation>
</comment>
<keyword evidence="3 5" id="KW-1133">Transmembrane helix</keyword>
<feature type="domain" description="O-antigen ligase-related" evidence="6">
    <location>
        <begin position="449"/>
        <end position="519"/>
    </location>
</feature>
<feature type="transmembrane region" description="Helical" evidence="5">
    <location>
        <begin position="510"/>
        <end position="530"/>
    </location>
</feature>
<dbReference type="GO" id="GO:0016020">
    <property type="term" value="C:membrane"/>
    <property type="evidence" value="ECO:0007669"/>
    <property type="project" value="UniProtKB-SubCell"/>
</dbReference>
<feature type="transmembrane region" description="Helical" evidence="5">
    <location>
        <begin position="145"/>
        <end position="162"/>
    </location>
</feature>
<feature type="transmembrane region" description="Helical" evidence="5">
    <location>
        <begin position="310"/>
        <end position="330"/>
    </location>
</feature>
<proteinExistence type="predicted"/>
<feature type="transmembrane region" description="Helical" evidence="5">
    <location>
        <begin position="561"/>
        <end position="582"/>
    </location>
</feature>
<feature type="transmembrane region" description="Helical" evidence="5">
    <location>
        <begin position="537"/>
        <end position="555"/>
    </location>
</feature>
<dbReference type="PANTHER" id="PTHR37422:SF13">
    <property type="entry name" value="LIPOPOLYSACCHARIDE BIOSYNTHESIS PROTEIN PA4999-RELATED"/>
    <property type="match status" value="1"/>
</dbReference>
<evidence type="ECO:0000313" key="8">
    <source>
        <dbReference type="Proteomes" id="UP000664545"/>
    </source>
</evidence>
<feature type="transmembrane region" description="Helical" evidence="5">
    <location>
        <begin position="174"/>
        <end position="194"/>
    </location>
</feature>
<feature type="transmembrane region" description="Helical" evidence="5">
    <location>
        <begin position="87"/>
        <end position="107"/>
    </location>
</feature>
<comment type="caution">
    <text evidence="7">The sequence shown here is derived from an EMBL/GenBank/DDBJ whole genome shotgun (WGS) entry which is preliminary data.</text>
</comment>
<dbReference type="Pfam" id="PF04932">
    <property type="entry name" value="Wzy_C"/>
    <property type="match status" value="1"/>
</dbReference>
<feature type="transmembrane region" description="Helical" evidence="5">
    <location>
        <begin position="272"/>
        <end position="290"/>
    </location>
</feature>
<keyword evidence="2 5" id="KW-0812">Transmembrane</keyword>
<evidence type="ECO:0000256" key="1">
    <source>
        <dbReference type="ARBA" id="ARBA00004141"/>
    </source>
</evidence>
<dbReference type="InterPro" id="IPR051533">
    <property type="entry name" value="WaaL-like"/>
</dbReference>
<evidence type="ECO:0000313" key="7">
    <source>
        <dbReference type="EMBL" id="MBN7774035.1"/>
    </source>
</evidence>
<feature type="transmembrane region" description="Helical" evidence="5">
    <location>
        <begin position="7"/>
        <end position="26"/>
    </location>
</feature>
<name>A0A939DAC8_CLOAM</name>
<gene>
    <name evidence="7" type="ORF">JYB65_11735</name>
</gene>
<dbReference type="RefSeq" id="WP_206582879.1">
    <property type="nucleotide sequence ID" value="NZ_JAFJZZ010000006.1"/>
</dbReference>
<keyword evidence="8" id="KW-1185">Reference proteome</keyword>
<organism evidence="7 8">
    <name type="scientific">Clostridium aminobutyricum</name>
    <dbReference type="NCBI Taxonomy" id="33953"/>
    <lineage>
        <taxon>Bacteria</taxon>
        <taxon>Bacillati</taxon>
        <taxon>Bacillota</taxon>
        <taxon>Clostridia</taxon>
        <taxon>Eubacteriales</taxon>
        <taxon>Clostridiaceae</taxon>
        <taxon>Clostridium</taxon>
    </lineage>
</organism>
<feature type="transmembrane region" description="Helical" evidence="5">
    <location>
        <begin position="245"/>
        <end position="266"/>
    </location>
</feature>
<dbReference type="PANTHER" id="PTHR37422">
    <property type="entry name" value="TEICHURONIC ACID BIOSYNTHESIS PROTEIN TUAE"/>
    <property type="match status" value="1"/>
</dbReference>
<dbReference type="GO" id="GO:0016874">
    <property type="term" value="F:ligase activity"/>
    <property type="evidence" value="ECO:0007669"/>
    <property type="project" value="UniProtKB-KW"/>
</dbReference>
<evidence type="ECO:0000259" key="6">
    <source>
        <dbReference type="Pfam" id="PF04932"/>
    </source>
</evidence>
<feature type="transmembrane region" description="Helical" evidence="5">
    <location>
        <begin position="214"/>
        <end position="238"/>
    </location>
</feature>
<feature type="transmembrane region" description="Helical" evidence="5">
    <location>
        <begin position="55"/>
        <end position="75"/>
    </location>
</feature>
<evidence type="ECO:0000256" key="2">
    <source>
        <dbReference type="ARBA" id="ARBA00022692"/>
    </source>
</evidence>
<feature type="transmembrane region" description="Helical" evidence="5">
    <location>
        <begin position="623"/>
        <end position="642"/>
    </location>
</feature>
<dbReference type="AlphaFoldDB" id="A0A939DAC8"/>
<keyword evidence="4 5" id="KW-0472">Membrane</keyword>
<evidence type="ECO:0000256" key="4">
    <source>
        <dbReference type="ARBA" id="ARBA00023136"/>
    </source>
</evidence>
<feature type="transmembrane region" description="Helical" evidence="5">
    <location>
        <begin position="32"/>
        <end position="48"/>
    </location>
</feature>
<sequence length="979" mass="106582">MTKKITIIPIASVILLMLFTTAAGSFDSLVQKWGALAGLILIAALMFTKQAKNALKVYTGPLFFMILAYLIWNGISICYADVPKAALFEFTKLIIAAAVFFTILVLAVPTKKGFGRVAATLTIVTSIFGIVSIDAASDGPLATGFKAFMGLFTSSMQHFGVLEQGIRITGIFGNANTFAGVIALGIFLCLYLIVSSEGAKERTLGIILLSIHALTYLLLFSLGSIVMFLIACILMILVTPKGERLQLFMLMAETVIVTLVCGAIVMRSFDNSFILPLMAIVLNAASLWAVDNYGRISISTKLAGNMKAGLAVGAIVLIIICGYVLAAIHVTGPMTLEPTETVMRAAYLEPGEYQLQAETEKAPTIKITSQDQTDLKVHTFTTIYDGTMDKASFNVPEGSKIVKLYFTGNEGGSLLKQVVCENVKTGTSEEVKLTYKLLPENVANRIQDLGANQNMVQRIVFFEDGLKLFRQSPVIGHGISGYEEGVASVQNFFYATLYVHNHYIQTLCDLGVIGFGLFIGILVACILSMLKLRKQGGLAFTTLPLFIACVFQIFGQAITDLTWSAGPFLIITFAIMSLLIIAQSKPFEKEVRDEEATDLVEKCAAEIYEDLNLKITGPAIAKVIIILLSLIMGILLVLNLFAHYKASTGNCTIDQIETLAKIDRFEADDYKTSYLVTVSTYGLQENLEQANKFAKEVTNNTDAVLNYVLPFYFNTGQDDKLFEAASIAAEDWKSSPKTWNNLFNIFDTAINPTRDNPIEILMHLVGKKEYYVDNILGYYRQLQERNATYLDDAMLDPSNVVFVGKMLGIENLDTQTLSTGIHIFSNTIFNSDFGVDVNNDGIPDNIIVLTGSTKWGLTTAESKNPKEPITKDFDGTVKIEKGTSFTLQTYCTKGGEYTLRLGGLKGLDGSALVKELSVSVDGQTLSVNYDENGAYVKATLKGAQAADEANGVTATAGSSETFTLNFPTGAQIEKITVTK</sequence>
<reference evidence="7" key="1">
    <citation type="submission" date="2021-02" db="EMBL/GenBank/DDBJ databases">
        <title>Abyssanaerobacter marinus gen.nov., sp., nov, anaerobic bacterium isolated from the Onnuri vent field of Indian Ocean and suggestion of Mogibacteriaceae fam. nov., and proposal of reclassification of ambiguous this family's genus member.</title>
        <authorList>
            <person name="Kim Y.J."/>
            <person name="Yang J.-A."/>
        </authorList>
    </citation>
    <scope>NUCLEOTIDE SEQUENCE</scope>
    <source>
        <strain evidence="7">DSM 2634</strain>
    </source>
</reference>
<accession>A0A939DAC8</accession>
<dbReference type="Proteomes" id="UP000664545">
    <property type="component" value="Unassembled WGS sequence"/>
</dbReference>
<feature type="transmembrane region" description="Helical" evidence="5">
    <location>
        <begin position="114"/>
        <end position="133"/>
    </location>
</feature>
<protein>
    <submittedName>
        <fullName evidence="7">O-antigen ligase family protein</fullName>
    </submittedName>
</protein>
<evidence type="ECO:0000256" key="5">
    <source>
        <dbReference type="SAM" id="Phobius"/>
    </source>
</evidence>
<evidence type="ECO:0000256" key="3">
    <source>
        <dbReference type="ARBA" id="ARBA00022989"/>
    </source>
</evidence>
<dbReference type="EMBL" id="JAFJZZ010000006">
    <property type="protein sequence ID" value="MBN7774035.1"/>
    <property type="molecule type" value="Genomic_DNA"/>
</dbReference>